<dbReference type="EC" id="1.8.4.11" evidence="2"/>
<dbReference type="PANTHER" id="PTHR42799:SF2">
    <property type="entry name" value="MITOCHONDRIAL PEPTIDE METHIONINE SULFOXIDE REDUCTASE"/>
    <property type="match status" value="1"/>
</dbReference>
<evidence type="ECO:0000256" key="6">
    <source>
        <dbReference type="ARBA" id="ARBA00047806"/>
    </source>
</evidence>
<dbReference type="HAMAP" id="MF_01401">
    <property type="entry name" value="MsrA"/>
    <property type="match status" value="1"/>
</dbReference>
<dbReference type="Pfam" id="PF01625">
    <property type="entry name" value="PMSR"/>
    <property type="match status" value="1"/>
</dbReference>
<gene>
    <name evidence="9" type="ORF">ALNC14_026030</name>
</gene>
<dbReference type="PANTHER" id="PTHR42799">
    <property type="entry name" value="MITOCHONDRIAL PEPTIDE METHIONINE SULFOXIDE REDUCTASE"/>
    <property type="match status" value="1"/>
</dbReference>
<keyword evidence="3" id="KW-0560">Oxidoreductase</keyword>
<dbReference type="EMBL" id="FR824067">
    <property type="protein sequence ID" value="CCA16460.1"/>
    <property type="molecule type" value="Genomic_DNA"/>
</dbReference>
<dbReference type="InterPro" id="IPR050162">
    <property type="entry name" value="MsrA_MetSO_reductase"/>
</dbReference>
<protein>
    <recommendedName>
        <fullName evidence="2">peptide-methionine (S)-S-oxide reductase</fullName>
        <ecNumber evidence="2">1.8.4.11</ecNumber>
    </recommendedName>
    <alternativeName>
        <fullName evidence="5">Peptide-methionine (S)-S-oxide reductase</fullName>
    </alternativeName>
    <alternativeName>
        <fullName evidence="4">Protein-methionine-S-oxide reductase</fullName>
    </alternativeName>
</protein>
<dbReference type="SUPFAM" id="SSF55068">
    <property type="entry name" value="Peptide methionine sulfoxide reductase"/>
    <property type="match status" value="1"/>
</dbReference>
<dbReference type="GO" id="GO:0005737">
    <property type="term" value="C:cytoplasm"/>
    <property type="evidence" value="ECO:0007669"/>
    <property type="project" value="TreeGrafter"/>
</dbReference>
<dbReference type="InterPro" id="IPR002569">
    <property type="entry name" value="Met_Sox_Rdtase_MsrA_dom"/>
</dbReference>
<evidence type="ECO:0000256" key="5">
    <source>
        <dbReference type="ARBA" id="ARBA00030643"/>
    </source>
</evidence>
<reference evidence="9" key="2">
    <citation type="submission" date="2011-02" db="EMBL/GenBank/DDBJ databases">
        <authorList>
            <person name="MacLean D."/>
        </authorList>
    </citation>
    <scope>NUCLEOTIDE SEQUENCE</scope>
</reference>
<evidence type="ECO:0000256" key="1">
    <source>
        <dbReference type="ARBA" id="ARBA00005591"/>
    </source>
</evidence>
<dbReference type="Gene3D" id="3.30.1060.10">
    <property type="entry name" value="Peptide methionine sulphoxide reductase MsrA"/>
    <property type="match status" value="1"/>
</dbReference>
<name>F0W5R9_9STRA</name>
<dbReference type="InterPro" id="IPR036509">
    <property type="entry name" value="Met_Sox_Rdtase_MsrA_sf"/>
</dbReference>
<comment type="similarity">
    <text evidence="1">Belongs to the MsrA Met sulfoxide reductase family.</text>
</comment>
<comment type="catalytic activity">
    <reaction evidence="7">
        <text>[thioredoxin]-disulfide + L-methionine + H2O = L-methionine (S)-S-oxide + [thioredoxin]-dithiol</text>
        <dbReference type="Rhea" id="RHEA:19993"/>
        <dbReference type="Rhea" id="RHEA-COMP:10698"/>
        <dbReference type="Rhea" id="RHEA-COMP:10700"/>
        <dbReference type="ChEBI" id="CHEBI:15377"/>
        <dbReference type="ChEBI" id="CHEBI:29950"/>
        <dbReference type="ChEBI" id="CHEBI:50058"/>
        <dbReference type="ChEBI" id="CHEBI:57844"/>
        <dbReference type="ChEBI" id="CHEBI:58772"/>
        <dbReference type="EC" id="1.8.4.11"/>
    </reaction>
</comment>
<accession>F0W5R9</accession>
<organism evidence="9">
    <name type="scientific">Albugo laibachii Nc14</name>
    <dbReference type="NCBI Taxonomy" id="890382"/>
    <lineage>
        <taxon>Eukaryota</taxon>
        <taxon>Sar</taxon>
        <taxon>Stramenopiles</taxon>
        <taxon>Oomycota</taxon>
        <taxon>Peronosporomycetes</taxon>
        <taxon>Albuginales</taxon>
        <taxon>Albuginaceae</taxon>
        <taxon>Albugo</taxon>
    </lineage>
</organism>
<evidence type="ECO:0000259" key="8">
    <source>
        <dbReference type="Pfam" id="PF01625"/>
    </source>
</evidence>
<evidence type="ECO:0000256" key="7">
    <source>
        <dbReference type="ARBA" id="ARBA00048782"/>
    </source>
</evidence>
<sequence>MLPILRSYSKFFHLKHTFASNFTSQKAMSGKTCTSNARETATFAAGCFWGVELAFQRTDGVLQTTVGYTNGAVENPTYRQVCTGQTGHAEAVRVEFDISAVQYPDLLKVFWNIHDPTTLNQQKNDMGTQYRSGIYYHTEEQRKQALLSKEEYGKTLTKPIVTEIEEASTFWPAEAEHQRYLEKGGQCADKGCGIPIRCYG</sequence>
<evidence type="ECO:0000313" key="9">
    <source>
        <dbReference type="EMBL" id="CCA16460.1"/>
    </source>
</evidence>
<dbReference type="GO" id="GO:0034599">
    <property type="term" value="P:cellular response to oxidative stress"/>
    <property type="evidence" value="ECO:0007669"/>
    <property type="project" value="TreeGrafter"/>
</dbReference>
<evidence type="ECO:0000256" key="4">
    <source>
        <dbReference type="ARBA" id="ARBA00030273"/>
    </source>
</evidence>
<dbReference type="FunFam" id="3.30.1060.10:FF:000002">
    <property type="entry name" value="Peptide methionine sulfoxide reductase"/>
    <property type="match status" value="1"/>
</dbReference>
<feature type="domain" description="Peptide methionine sulphoxide reductase MsrA" evidence="8">
    <location>
        <begin position="40"/>
        <end position="184"/>
    </location>
</feature>
<dbReference type="GO" id="GO:0008113">
    <property type="term" value="F:peptide-methionine (S)-S-oxide reductase activity"/>
    <property type="evidence" value="ECO:0007669"/>
    <property type="project" value="UniProtKB-EC"/>
</dbReference>
<evidence type="ECO:0000256" key="2">
    <source>
        <dbReference type="ARBA" id="ARBA00012502"/>
    </source>
</evidence>
<comment type="catalytic activity">
    <reaction evidence="6">
        <text>L-methionyl-[protein] + [thioredoxin]-disulfide + H2O = L-methionyl-(S)-S-oxide-[protein] + [thioredoxin]-dithiol</text>
        <dbReference type="Rhea" id="RHEA:14217"/>
        <dbReference type="Rhea" id="RHEA-COMP:10698"/>
        <dbReference type="Rhea" id="RHEA-COMP:10700"/>
        <dbReference type="Rhea" id="RHEA-COMP:12313"/>
        <dbReference type="Rhea" id="RHEA-COMP:12315"/>
        <dbReference type="ChEBI" id="CHEBI:15377"/>
        <dbReference type="ChEBI" id="CHEBI:16044"/>
        <dbReference type="ChEBI" id="CHEBI:29950"/>
        <dbReference type="ChEBI" id="CHEBI:44120"/>
        <dbReference type="ChEBI" id="CHEBI:50058"/>
        <dbReference type="EC" id="1.8.4.11"/>
    </reaction>
</comment>
<proteinExistence type="inferred from homology"/>
<dbReference type="HOGENOM" id="CLU_031040_10_2_1"/>
<dbReference type="NCBIfam" id="TIGR00401">
    <property type="entry name" value="msrA"/>
    <property type="match status" value="1"/>
</dbReference>
<reference evidence="9" key="1">
    <citation type="journal article" date="2011" name="PLoS Biol.">
        <title>Gene gain and loss during evolution of obligate parasitism in the white rust pathogen of Arabidopsis thaliana.</title>
        <authorList>
            <person name="Kemen E."/>
            <person name="Gardiner A."/>
            <person name="Schultz-Larsen T."/>
            <person name="Kemen A.C."/>
            <person name="Balmuth A.L."/>
            <person name="Robert-Seilaniantz A."/>
            <person name="Bailey K."/>
            <person name="Holub E."/>
            <person name="Studholme D.J."/>
            <person name="Maclean D."/>
            <person name="Jones J.D."/>
        </authorList>
    </citation>
    <scope>NUCLEOTIDE SEQUENCE</scope>
</reference>
<evidence type="ECO:0000256" key="3">
    <source>
        <dbReference type="ARBA" id="ARBA00023002"/>
    </source>
</evidence>
<dbReference type="AlphaFoldDB" id="F0W5R9"/>